<feature type="region of interest" description="Disordered" evidence="2">
    <location>
        <begin position="75"/>
        <end position="99"/>
    </location>
</feature>
<evidence type="ECO:0000259" key="3">
    <source>
        <dbReference type="PROSITE" id="PS50011"/>
    </source>
</evidence>
<dbReference type="EMBL" id="CP039346">
    <property type="protein sequence ID" value="QCD80313.1"/>
    <property type="molecule type" value="Genomic_DNA"/>
</dbReference>
<keyword evidence="1" id="KW-0547">Nucleotide-binding</keyword>
<reference evidence="4 5" key="1">
    <citation type="submission" date="2019-04" db="EMBL/GenBank/DDBJ databases">
        <title>An improved genome assembly and genetic linkage map for asparagus bean, Vigna unguiculata ssp. sesquipedialis.</title>
        <authorList>
            <person name="Xia Q."/>
            <person name="Zhang R."/>
            <person name="Dong Y."/>
        </authorList>
    </citation>
    <scope>NUCLEOTIDE SEQUENCE [LARGE SCALE GENOMIC DNA]</scope>
    <source>
        <tissue evidence="4">Leaf</tissue>
    </source>
</reference>
<protein>
    <submittedName>
        <fullName evidence="4">Protein kinase</fullName>
    </submittedName>
</protein>
<dbReference type="InterPro" id="IPR000719">
    <property type="entry name" value="Prot_kinase_dom"/>
</dbReference>
<gene>
    <name evidence="4" type="ORF">DEO72_LG2g634</name>
</gene>
<dbReference type="InterPro" id="IPR011009">
    <property type="entry name" value="Kinase-like_dom_sf"/>
</dbReference>
<dbReference type="PANTHER" id="PTHR45621">
    <property type="entry name" value="OS01G0588500 PROTEIN-RELATED"/>
    <property type="match status" value="1"/>
</dbReference>
<dbReference type="Proteomes" id="UP000501690">
    <property type="component" value="Linkage Group LG2"/>
</dbReference>
<accession>A0A4D6KUL2</accession>
<keyword evidence="5" id="KW-1185">Reference proteome</keyword>
<feature type="region of interest" description="Disordered" evidence="2">
    <location>
        <begin position="16"/>
        <end position="56"/>
    </location>
</feature>
<keyword evidence="1" id="KW-0067">ATP-binding</keyword>
<dbReference type="Gene3D" id="3.30.200.20">
    <property type="entry name" value="Phosphorylase Kinase, domain 1"/>
    <property type="match status" value="1"/>
</dbReference>
<dbReference type="PROSITE" id="PS00107">
    <property type="entry name" value="PROTEIN_KINASE_ATP"/>
    <property type="match status" value="1"/>
</dbReference>
<feature type="domain" description="Protein kinase" evidence="3">
    <location>
        <begin position="123"/>
        <end position="195"/>
    </location>
</feature>
<dbReference type="InterPro" id="IPR017441">
    <property type="entry name" value="Protein_kinase_ATP_BS"/>
</dbReference>
<evidence type="ECO:0000313" key="4">
    <source>
        <dbReference type="EMBL" id="QCD80313.1"/>
    </source>
</evidence>
<evidence type="ECO:0000256" key="1">
    <source>
        <dbReference type="PROSITE-ProRule" id="PRU10141"/>
    </source>
</evidence>
<dbReference type="AlphaFoldDB" id="A0A4D6KUL2"/>
<feature type="compositionally biased region" description="Low complexity" evidence="2">
    <location>
        <begin position="45"/>
        <end position="56"/>
    </location>
</feature>
<evidence type="ECO:0000256" key="2">
    <source>
        <dbReference type="SAM" id="MobiDB-lite"/>
    </source>
</evidence>
<proteinExistence type="predicted"/>
<dbReference type="PROSITE" id="PS50011">
    <property type="entry name" value="PROTEIN_KINASE_DOM"/>
    <property type="match status" value="1"/>
</dbReference>
<name>A0A4D6KUL2_VIGUN</name>
<dbReference type="SUPFAM" id="SSF56112">
    <property type="entry name" value="Protein kinase-like (PK-like)"/>
    <property type="match status" value="1"/>
</dbReference>
<feature type="compositionally biased region" description="Polar residues" evidence="2">
    <location>
        <begin position="82"/>
        <end position="91"/>
    </location>
</feature>
<dbReference type="GO" id="GO:0005524">
    <property type="term" value="F:ATP binding"/>
    <property type="evidence" value="ECO:0007669"/>
    <property type="project" value="UniProtKB-UniRule"/>
</dbReference>
<feature type="binding site" evidence="1">
    <location>
        <position position="153"/>
    </location>
    <ligand>
        <name>ATP</name>
        <dbReference type="ChEBI" id="CHEBI:30616"/>
    </ligand>
</feature>
<evidence type="ECO:0000313" key="5">
    <source>
        <dbReference type="Proteomes" id="UP000501690"/>
    </source>
</evidence>
<sequence>MGNCWSFQSSSAVDHRNSIAAPNPNNQSGSIQFSAGTSNRRLIQSSNSTSLGQSSHSGGFSRFFGASSSNNYSTGNNTSTSFWGSENSQASRGREEEERGQILDVADLRAFTLAELKAATQNFRHGSLLGEGGFGKVYKGVIRSEGLPIAIKKLNSESKQGIAEWQQPMKNQLITEDGLIVLVLFNNMALQMVAN</sequence>
<organism evidence="4 5">
    <name type="scientific">Vigna unguiculata</name>
    <name type="common">Cowpea</name>
    <dbReference type="NCBI Taxonomy" id="3917"/>
    <lineage>
        <taxon>Eukaryota</taxon>
        <taxon>Viridiplantae</taxon>
        <taxon>Streptophyta</taxon>
        <taxon>Embryophyta</taxon>
        <taxon>Tracheophyta</taxon>
        <taxon>Spermatophyta</taxon>
        <taxon>Magnoliopsida</taxon>
        <taxon>eudicotyledons</taxon>
        <taxon>Gunneridae</taxon>
        <taxon>Pentapetalae</taxon>
        <taxon>rosids</taxon>
        <taxon>fabids</taxon>
        <taxon>Fabales</taxon>
        <taxon>Fabaceae</taxon>
        <taxon>Papilionoideae</taxon>
        <taxon>50 kb inversion clade</taxon>
        <taxon>NPAAA clade</taxon>
        <taxon>indigoferoid/millettioid clade</taxon>
        <taxon>Phaseoleae</taxon>
        <taxon>Vigna</taxon>
    </lineage>
</organism>
<feature type="compositionally biased region" description="Polar residues" evidence="2">
    <location>
        <begin position="23"/>
        <end position="44"/>
    </location>
</feature>
<dbReference type="InterPro" id="IPR050823">
    <property type="entry name" value="Plant_Ser_Thr_Prot_Kinase"/>
</dbReference>
<keyword evidence="4" id="KW-0808">Transferase</keyword>
<keyword evidence="4" id="KW-0418">Kinase</keyword>
<dbReference type="GO" id="GO:0004672">
    <property type="term" value="F:protein kinase activity"/>
    <property type="evidence" value="ECO:0007669"/>
    <property type="project" value="InterPro"/>
</dbReference>